<comment type="caution">
    <text evidence="1">The sequence shown here is derived from an EMBL/GenBank/DDBJ whole genome shotgun (WGS) entry which is preliminary data.</text>
</comment>
<accession>A0ABV4WEJ0</accession>
<name>A0ABV4WEJ0_9CYAN</name>
<evidence type="ECO:0000313" key="2">
    <source>
        <dbReference type="Proteomes" id="UP001576780"/>
    </source>
</evidence>
<dbReference type="EMBL" id="JBHFNT010000035">
    <property type="protein sequence ID" value="MFB2833496.1"/>
    <property type="molecule type" value="Genomic_DNA"/>
</dbReference>
<keyword evidence="2" id="KW-1185">Reference proteome</keyword>
<organism evidence="1 2">
    <name type="scientific">Floridaenema evergladense BLCC-F167</name>
    <dbReference type="NCBI Taxonomy" id="3153639"/>
    <lineage>
        <taxon>Bacteria</taxon>
        <taxon>Bacillati</taxon>
        <taxon>Cyanobacteriota</taxon>
        <taxon>Cyanophyceae</taxon>
        <taxon>Oscillatoriophycideae</taxon>
        <taxon>Aerosakkonematales</taxon>
        <taxon>Aerosakkonemataceae</taxon>
        <taxon>Floridanema</taxon>
        <taxon>Floridanema evergladense</taxon>
    </lineage>
</organism>
<evidence type="ECO:0000313" key="1">
    <source>
        <dbReference type="EMBL" id="MFB2833496.1"/>
    </source>
</evidence>
<protein>
    <submittedName>
        <fullName evidence="1">Uncharacterized protein</fullName>
    </submittedName>
</protein>
<gene>
    <name evidence="1" type="ORF">ACE1CA_03085</name>
</gene>
<dbReference type="Proteomes" id="UP001576780">
    <property type="component" value="Unassembled WGS sequence"/>
</dbReference>
<proteinExistence type="predicted"/>
<reference evidence="1 2" key="1">
    <citation type="submission" date="2024-09" db="EMBL/GenBank/DDBJ databases">
        <title>Floridaenema gen nov. (Aerosakkonemataceae, Aerosakkonematales ord. nov., Cyanobacteria) from benthic tropical and subtropical fresh waters, with the description of four new species.</title>
        <authorList>
            <person name="Moretto J.A."/>
            <person name="Berthold D.E."/>
            <person name="Lefler F.W."/>
            <person name="Huang I.-S."/>
            <person name="Laughinghouse H. IV."/>
        </authorList>
    </citation>
    <scope>NUCLEOTIDE SEQUENCE [LARGE SCALE GENOMIC DNA]</scope>
    <source>
        <strain evidence="1 2">BLCC-F167</strain>
    </source>
</reference>
<sequence length="99" mass="11379">MKTQVISIESTSRNLGFNVVVLIGTEQHEFILNVETATIADRQIQGIRGDEYFLYLFRFNQNLGVEIYKLVSQMREGKSLKFPVEIGDFYAEELELASQ</sequence>
<dbReference type="RefSeq" id="WP_413275953.1">
    <property type="nucleotide sequence ID" value="NZ_JBHFNT010000035.1"/>
</dbReference>